<reference evidence="1 2" key="1">
    <citation type="journal article" date="2018" name="Nat. Ecol. Evol.">
        <title>Pezizomycetes genomes reveal the molecular basis of ectomycorrhizal truffle lifestyle.</title>
        <authorList>
            <person name="Murat C."/>
            <person name="Payen T."/>
            <person name="Noel B."/>
            <person name="Kuo A."/>
            <person name="Morin E."/>
            <person name="Chen J."/>
            <person name="Kohler A."/>
            <person name="Krizsan K."/>
            <person name="Balestrini R."/>
            <person name="Da Silva C."/>
            <person name="Montanini B."/>
            <person name="Hainaut M."/>
            <person name="Levati E."/>
            <person name="Barry K.W."/>
            <person name="Belfiori B."/>
            <person name="Cichocki N."/>
            <person name="Clum A."/>
            <person name="Dockter R.B."/>
            <person name="Fauchery L."/>
            <person name="Guy J."/>
            <person name="Iotti M."/>
            <person name="Le Tacon F."/>
            <person name="Lindquist E.A."/>
            <person name="Lipzen A."/>
            <person name="Malagnac F."/>
            <person name="Mello A."/>
            <person name="Molinier V."/>
            <person name="Miyauchi S."/>
            <person name="Poulain J."/>
            <person name="Riccioni C."/>
            <person name="Rubini A."/>
            <person name="Sitrit Y."/>
            <person name="Splivallo R."/>
            <person name="Traeger S."/>
            <person name="Wang M."/>
            <person name="Zifcakova L."/>
            <person name="Wipf D."/>
            <person name="Zambonelli A."/>
            <person name="Paolocci F."/>
            <person name="Nowrousian M."/>
            <person name="Ottonello S."/>
            <person name="Baldrian P."/>
            <person name="Spatafora J.W."/>
            <person name="Henrissat B."/>
            <person name="Nagy L.G."/>
            <person name="Aury J.M."/>
            <person name="Wincker P."/>
            <person name="Grigoriev I.V."/>
            <person name="Bonfante P."/>
            <person name="Martin F.M."/>
        </authorList>
    </citation>
    <scope>NUCLEOTIDE SEQUENCE [LARGE SCALE GENOMIC DNA]</scope>
    <source>
        <strain evidence="1 2">ATCC MYA-4762</strain>
    </source>
</reference>
<dbReference type="STRING" id="1051890.A0A3N4LMP2"/>
<accession>A0A3N4LMP2</accession>
<dbReference type="Gene3D" id="3.60.130.30">
    <property type="match status" value="1"/>
</dbReference>
<evidence type="ECO:0000313" key="2">
    <source>
        <dbReference type="Proteomes" id="UP000267821"/>
    </source>
</evidence>
<organism evidence="1 2">
    <name type="scientific">Terfezia boudieri ATCC MYA-4762</name>
    <dbReference type="NCBI Taxonomy" id="1051890"/>
    <lineage>
        <taxon>Eukaryota</taxon>
        <taxon>Fungi</taxon>
        <taxon>Dikarya</taxon>
        <taxon>Ascomycota</taxon>
        <taxon>Pezizomycotina</taxon>
        <taxon>Pezizomycetes</taxon>
        <taxon>Pezizales</taxon>
        <taxon>Pezizaceae</taxon>
        <taxon>Terfezia</taxon>
    </lineage>
</organism>
<dbReference type="InParanoid" id="A0A3N4LMP2"/>
<gene>
    <name evidence="1" type="ORF">L211DRAFT_214426</name>
</gene>
<evidence type="ECO:0000313" key="1">
    <source>
        <dbReference type="EMBL" id="RPB24193.1"/>
    </source>
</evidence>
<protein>
    <submittedName>
        <fullName evidence="1">Uncharacterized protein</fullName>
    </submittedName>
</protein>
<dbReference type="AlphaFoldDB" id="A0A3N4LMP2"/>
<dbReference type="OrthoDB" id="4638065at2759"/>
<name>A0A3N4LMP2_9PEZI</name>
<dbReference type="EMBL" id="ML121543">
    <property type="protein sequence ID" value="RPB24193.1"/>
    <property type="molecule type" value="Genomic_DNA"/>
</dbReference>
<keyword evidence="2" id="KW-1185">Reference proteome</keyword>
<sequence>MPEAYNKLTNINLPEPLELLCNPWSGAAINQQITPDSILQHHQDWKDIRSLPNAVIPYGNYQGGDLVLWQAKCIIELQPGDVLLFMGSLLCHGNT</sequence>
<dbReference type="Proteomes" id="UP000267821">
    <property type="component" value="Unassembled WGS sequence"/>
</dbReference>
<proteinExistence type="predicted"/>